<dbReference type="Proteomes" id="UP000230233">
    <property type="component" value="Unassembled WGS sequence"/>
</dbReference>
<gene>
    <name evidence="1" type="ORF">B9Z55_028317</name>
</gene>
<sequence length="110" mass="12657">MMIIVIIITITITITIDTLVRKLERENAHQGKIINSQADQIIATELLRRAVIDNHRSLEASKERILAGQKAERTKWTKEQAAQGLIMLRSQIKEEVKDEAKWAMVLRGRR</sequence>
<name>A0A2G5SBV9_9PELO</name>
<reference evidence="2" key="1">
    <citation type="submission" date="2017-10" db="EMBL/GenBank/DDBJ databases">
        <title>Rapid genome shrinkage in a self-fertile nematode reveals novel sperm competition proteins.</title>
        <authorList>
            <person name="Yin D."/>
            <person name="Schwarz E.M."/>
            <person name="Thomas C.G."/>
            <person name="Felde R.L."/>
            <person name="Korf I.F."/>
            <person name="Cutter A.D."/>
            <person name="Schartner C.M."/>
            <person name="Ralston E.J."/>
            <person name="Meyer B.J."/>
            <person name="Haag E.S."/>
        </authorList>
    </citation>
    <scope>NUCLEOTIDE SEQUENCE [LARGE SCALE GENOMIC DNA]</scope>
    <source>
        <strain evidence="2">JU1422</strain>
    </source>
</reference>
<proteinExistence type="predicted"/>
<protein>
    <submittedName>
        <fullName evidence="1">Uncharacterized protein</fullName>
    </submittedName>
</protein>
<comment type="caution">
    <text evidence="1">The sequence shown here is derived from an EMBL/GenBank/DDBJ whole genome shotgun (WGS) entry which is preliminary data.</text>
</comment>
<evidence type="ECO:0000313" key="2">
    <source>
        <dbReference type="Proteomes" id="UP000230233"/>
    </source>
</evidence>
<organism evidence="1 2">
    <name type="scientific">Caenorhabditis nigoni</name>
    <dbReference type="NCBI Taxonomy" id="1611254"/>
    <lineage>
        <taxon>Eukaryota</taxon>
        <taxon>Metazoa</taxon>
        <taxon>Ecdysozoa</taxon>
        <taxon>Nematoda</taxon>
        <taxon>Chromadorea</taxon>
        <taxon>Rhabditida</taxon>
        <taxon>Rhabditina</taxon>
        <taxon>Rhabditomorpha</taxon>
        <taxon>Rhabditoidea</taxon>
        <taxon>Rhabditidae</taxon>
        <taxon>Peloderinae</taxon>
        <taxon>Caenorhabditis</taxon>
    </lineage>
</organism>
<accession>A0A2G5SBV9</accession>
<dbReference type="AlphaFoldDB" id="A0A2G5SBV9"/>
<dbReference type="EMBL" id="PDUG01000021">
    <property type="protein sequence ID" value="PIC12530.1"/>
    <property type="molecule type" value="Genomic_DNA"/>
</dbReference>
<keyword evidence="2" id="KW-1185">Reference proteome</keyword>
<evidence type="ECO:0000313" key="1">
    <source>
        <dbReference type="EMBL" id="PIC12530.1"/>
    </source>
</evidence>